<comment type="caution">
    <text evidence="1">The sequence shown here is derived from an EMBL/GenBank/DDBJ whole genome shotgun (WGS) entry which is preliminary data.</text>
</comment>
<proteinExistence type="predicted"/>
<organism evidence="1 2">
    <name type="scientific">Streptococcus mitis SK1073</name>
    <dbReference type="NCBI Taxonomy" id="1008452"/>
    <lineage>
        <taxon>Bacteria</taxon>
        <taxon>Bacillati</taxon>
        <taxon>Bacillota</taxon>
        <taxon>Bacilli</taxon>
        <taxon>Lactobacillales</taxon>
        <taxon>Streptococcaceae</taxon>
        <taxon>Streptococcus</taxon>
        <taxon>Streptococcus mitis group</taxon>
    </lineage>
</organism>
<dbReference type="AlphaFoldDB" id="F9HBX6"/>
<accession>F9HBX6</accession>
<gene>
    <name evidence="1" type="ORF">HMPREF9958_2006</name>
</gene>
<protein>
    <submittedName>
        <fullName evidence="1">Uncharacterized protein</fullName>
    </submittedName>
</protein>
<sequence length="53" mass="6610">MYNNIFHEVKPHSKFKFLLLTFLDVRFAQSNSTNHQQFNSKYFIYQEFNYDLR</sequence>
<reference evidence="1 2" key="1">
    <citation type="submission" date="2011-05" db="EMBL/GenBank/DDBJ databases">
        <authorList>
            <person name="Durkin A.S."/>
            <person name="Radune D."/>
            <person name="Hostetler J."/>
            <person name="Torralba M."/>
            <person name="Gillis M."/>
            <person name="Methe B."/>
            <person name="Sutton G."/>
            <person name="Nelson K.E."/>
        </authorList>
    </citation>
    <scope>NUCLEOTIDE SEQUENCE [LARGE SCALE GENOMIC DNA]</scope>
    <source>
        <strain evidence="1 2">SK1073</strain>
    </source>
</reference>
<evidence type="ECO:0000313" key="2">
    <source>
        <dbReference type="Proteomes" id="UP000003815"/>
    </source>
</evidence>
<evidence type="ECO:0000313" key="1">
    <source>
        <dbReference type="EMBL" id="EGP69059.1"/>
    </source>
</evidence>
<dbReference type="EMBL" id="AFQT01000032">
    <property type="protein sequence ID" value="EGP69059.1"/>
    <property type="molecule type" value="Genomic_DNA"/>
</dbReference>
<dbReference type="Proteomes" id="UP000003815">
    <property type="component" value="Unassembled WGS sequence"/>
</dbReference>
<name>F9HBX6_STRMT</name>